<accession>A0AAD7IBI6</accession>
<organism evidence="2 3">
    <name type="scientific">Mycena metata</name>
    <dbReference type="NCBI Taxonomy" id="1033252"/>
    <lineage>
        <taxon>Eukaryota</taxon>
        <taxon>Fungi</taxon>
        <taxon>Dikarya</taxon>
        <taxon>Basidiomycota</taxon>
        <taxon>Agaricomycotina</taxon>
        <taxon>Agaricomycetes</taxon>
        <taxon>Agaricomycetidae</taxon>
        <taxon>Agaricales</taxon>
        <taxon>Marasmiineae</taxon>
        <taxon>Mycenaceae</taxon>
        <taxon>Mycena</taxon>
    </lineage>
</organism>
<evidence type="ECO:0000313" key="3">
    <source>
        <dbReference type="Proteomes" id="UP001215598"/>
    </source>
</evidence>
<comment type="caution">
    <text evidence="2">The sequence shown here is derived from an EMBL/GenBank/DDBJ whole genome shotgun (WGS) entry which is preliminary data.</text>
</comment>
<evidence type="ECO:0008006" key="4">
    <source>
        <dbReference type="Google" id="ProtNLM"/>
    </source>
</evidence>
<keyword evidence="1" id="KW-0732">Signal</keyword>
<protein>
    <recommendedName>
        <fullName evidence="4">Secreted protein</fullName>
    </recommendedName>
</protein>
<sequence length="95" mass="10751">MCRPLSALSANIRITVLVLWSPQITSFNQHQSVRFQSPQTTVPAHQSISSRCLRSPSVKTVCTFQRPWATMDTLPFFLSNFFFPVTLISFSSTLL</sequence>
<feature type="chain" id="PRO_5041955730" description="Secreted protein" evidence="1">
    <location>
        <begin position="27"/>
        <end position="95"/>
    </location>
</feature>
<name>A0AAD7IBI6_9AGAR</name>
<gene>
    <name evidence="2" type="ORF">B0H16DRAFT_1568896</name>
</gene>
<evidence type="ECO:0000256" key="1">
    <source>
        <dbReference type="SAM" id="SignalP"/>
    </source>
</evidence>
<dbReference type="EMBL" id="JARKIB010000107">
    <property type="protein sequence ID" value="KAJ7739410.1"/>
    <property type="molecule type" value="Genomic_DNA"/>
</dbReference>
<feature type="signal peptide" evidence="1">
    <location>
        <begin position="1"/>
        <end position="26"/>
    </location>
</feature>
<keyword evidence="3" id="KW-1185">Reference proteome</keyword>
<evidence type="ECO:0000313" key="2">
    <source>
        <dbReference type="EMBL" id="KAJ7739410.1"/>
    </source>
</evidence>
<reference evidence="2" key="1">
    <citation type="submission" date="2023-03" db="EMBL/GenBank/DDBJ databases">
        <title>Massive genome expansion in bonnet fungi (Mycena s.s.) driven by repeated elements and novel gene families across ecological guilds.</title>
        <authorList>
            <consortium name="Lawrence Berkeley National Laboratory"/>
            <person name="Harder C.B."/>
            <person name="Miyauchi S."/>
            <person name="Viragh M."/>
            <person name="Kuo A."/>
            <person name="Thoen E."/>
            <person name="Andreopoulos B."/>
            <person name="Lu D."/>
            <person name="Skrede I."/>
            <person name="Drula E."/>
            <person name="Henrissat B."/>
            <person name="Morin E."/>
            <person name="Kohler A."/>
            <person name="Barry K."/>
            <person name="LaButti K."/>
            <person name="Morin E."/>
            <person name="Salamov A."/>
            <person name="Lipzen A."/>
            <person name="Mereny Z."/>
            <person name="Hegedus B."/>
            <person name="Baldrian P."/>
            <person name="Stursova M."/>
            <person name="Weitz H."/>
            <person name="Taylor A."/>
            <person name="Grigoriev I.V."/>
            <person name="Nagy L.G."/>
            <person name="Martin F."/>
            <person name="Kauserud H."/>
        </authorList>
    </citation>
    <scope>NUCLEOTIDE SEQUENCE</scope>
    <source>
        <strain evidence="2">CBHHK182m</strain>
    </source>
</reference>
<dbReference type="Proteomes" id="UP001215598">
    <property type="component" value="Unassembled WGS sequence"/>
</dbReference>
<dbReference type="AlphaFoldDB" id="A0AAD7IBI6"/>
<proteinExistence type="predicted"/>